<evidence type="ECO:0000256" key="1">
    <source>
        <dbReference type="SAM" id="Coils"/>
    </source>
</evidence>
<dbReference type="InterPro" id="IPR052155">
    <property type="entry name" value="Biofilm_reg_signaling"/>
</dbReference>
<keyword evidence="1" id="KW-0175">Coiled coil</keyword>
<feature type="domain" description="EAL" evidence="2">
    <location>
        <begin position="254"/>
        <end position="508"/>
    </location>
</feature>
<name>A0ABY7V8R4_9GAMM</name>
<dbReference type="SUPFAM" id="SSF55073">
    <property type="entry name" value="Nucleotide cyclase"/>
    <property type="match status" value="1"/>
</dbReference>
<keyword evidence="5" id="KW-1185">Reference proteome</keyword>
<reference evidence="4 5" key="1">
    <citation type="journal article" date="2022" name="Mar. Drugs">
        <title>Bioassay-Guided Fractionation Leads to the Detection of Cholic Acid Generated by the Rare Thalassomonas sp.</title>
        <authorList>
            <person name="Pheiffer F."/>
            <person name="Schneider Y.K."/>
            <person name="Hansen E.H."/>
            <person name="Andersen J.H."/>
            <person name="Isaksson J."/>
            <person name="Busche T."/>
            <person name="R C."/>
            <person name="Kalinowski J."/>
            <person name="Zyl L.V."/>
            <person name="Trindade M."/>
        </authorList>
    </citation>
    <scope>NUCLEOTIDE SEQUENCE [LARGE SCALE GENOMIC DNA]</scope>
    <source>
        <strain evidence="4 5">A5K-61T</strain>
    </source>
</reference>
<feature type="coiled-coil region" evidence="1">
    <location>
        <begin position="12"/>
        <end position="81"/>
    </location>
</feature>
<dbReference type="PROSITE" id="PS50887">
    <property type="entry name" value="GGDEF"/>
    <property type="match status" value="1"/>
</dbReference>
<dbReference type="InterPro" id="IPR000160">
    <property type="entry name" value="GGDEF_dom"/>
</dbReference>
<dbReference type="EMBL" id="CP059693">
    <property type="protein sequence ID" value="WDE09705.1"/>
    <property type="molecule type" value="Genomic_DNA"/>
</dbReference>
<dbReference type="InterPro" id="IPR001633">
    <property type="entry name" value="EAL_dom"/>
</dbReference>
<dbReference type="PANTHER" id="PTHR44757">
    <property type="entry name" value="DIGUANYLATE CYCLASE DGCP"/>
    <property type="match status" value="1"/>
</dbReference>
<dbReference type="Proteomes" id="UP001215231">
    <property type="component" value="Chromosome"/>
</dbReference>
<proteinExistence type="predicted"/>
<dbReference type="Pfam" id="PF00563">
    <property type="entry name" value="EAL"/>
    <property type="match status" value="1"/>
</dbReference>
<dbReference type="NCBIfam" id="TIGR00254">
    <property type="entry name" value="GGDEF"/>
    <property type="match status" value="1"/>
</dbReference>
<organism evidence="4 5">
    <name type="scientific">Thalassomonas haliotis</name>
    <dbReference type="NCBI Taxonomy" id="485448"/>
    <lineage>
        <taxon>Bacteria</taxon>
        <taxon>Pseudomonadati</taxon>
        <taxon>Pseudomonadota</taxon>
        <taxon>Gammaproteobacteria</taxon>
        <taxon>Alteromonadales</taxon>
        <taxon>Colwelliaceae</taxon>
        <taxon>Thalassomonas</taxon>
    </lineage>
</organism>
<dbReference type="Pfam" id="PF00990">
    <property type="entry name" value="GGDEF"/>
    <property type="match status" value="1"/>
</dbReference>
<accession>A0ABY7V8R4</accession>
<sequence>MRDGIIDWKMRFEEVDKQRRELKELLDALRSGRVDALLASEGENMLYLFDAKLVEHNECLMAELKQQKNELEKRANALAHAAHTDDLTGLANRVAWMARLKQSLVSAQRKGQKLAVVLLDLDRFKLINDSLGHHAGDILLKEISKRLVDNMREPDMVARLGGDEFVLLLHEQVCEEVSVKIIQRILAAIAEPICIEQHKLVVTCSIGFSMFPDDALEADTLLKYADTAMYQAKKNGRGNFQFYTPEMQVKIKEWLKLEGELRQAIQRNEFVLFYQPQVNLRTGKICGLEALIRWQHPQYGLLSPDRFIPLAEEVGLIIEIGEWVIRTACQQNKSWQDAGLPCVPIAINLSPNQLLQPKIAENIIHILQDSGLEGKYLGIELTENVSMESPDKNLLIMQDLKSCGVRISIDDFGTGYSNLTYLKQFPVDEIKIDKAFVRDMTTDFQDDAITSTVIAIAHTLRLQVVAEGVESLGQISLLSQRQCDVVQGYYFSRPLTTKACTGFLAKDPSLTAMPVTPG</sequence>
<dbReference type="SUPFAM" id="SSF141868">
    <property type="entry name" value="EAL domain-like"/>
    <property type="match status" value="1"/>
</dbReference>
<dbReference type="Gene3D" id="3.20.20.450">
    <property type="entry name" value="EAL domain"/>
    <property type="match status" value="1"/>
</dbReference>
<gene>
    <name evidence="4" type="ORF">H3N35_15390</name>
</gene>
<dbReference type="SMART" id="SM00267">
    <property type="entry name" value="GGDEF"/>
    <property type="match status" value="1"/>
</dbReference>
<dbReference type="SMART" id="SM00052">
    <property type="entry name" value="EAL"/>
    <property type="match status" value="1"/>
</dbReference>
<feature type="domain" description="GGDEF" evidence="3">
    <location>
        <begin position="112"/>
        <end position="245"/>
    </location>
</feature>
<evidence type="ECO:0000313" key="4">
    <source>
        <dbReference type="EMBL" id="WDE09705.1"/>
    </source>
</evidence>
<evidence type="ECO:0000259" key="2">
    <source>
        <dbReference type="PROSITE" id="PS50883"/>
    </source>
</evidence>
<protein>
    <submittedName>
        <fullName evidence="4">EAL domain-containing protein</fullName>
    </submittedName>
</protein>
<dbReference type="PROSITE" id="PS50883">
    <property type="entry name" value="EAL"/>
    <property type="match status" value="1"/>
</dbReference>
<evidence type="ECO:0000259" key="3">
    <source>
        <dbReference type="PROSITE" id="PS50887"/>
    </source>
</evidence>
<dbReference type="PANTHER" id="PTHR44757:SF2">
    <property type="entry name" value="BIOFILM ARCHITECTURE MAINTENANCE PROTEIN MBAA"/>
    <property type="match status" value="1"/>
</dbReference>
<dbReference type="InterPro" id="IPR035919">
    <property type="entry name" value="EAL_sf"/>
</dbReference>
<dbReference type="RefSeq" id="WP_274049669.1">
    <property type="nucleotide sequence ID" value="NZ_CP059693.1"/>
</dbReference>
<dbReference type="InterPro" id="IPR029787">
    <property type="entry name" value="Nucleotide_cyclase"/>
</dbReference>
<dbReference type="CDD" id="cd01948">
    <property type="entry name" value="EAL"/>
    <property type="match status" value="1"/>
</dbReference>
<dbReference type="Gene3D" id="3.30.70.270">
    <property type="match status" value="1"/>
</dbReference>
<dbReference type="InterPro" id="IPR043128">
    <property type="entry name" value="Rev_trsase/Diguanyl_cyclase"/>
</dbReference>
<dbReference type="CDD" id="cd01949">
    <property type="entry name" value="GGDEF"/>
    <property type="match status" value="1"/>
</dbReference>
<evidence type="ECO:0000313" key="5">
    <source>
        <dbReference type="Proteomes" id="UP001215231"/>
    </source>
</evidence>